<accession>A0A0E9PYC0</accession>
<reference evidence="1" key="1">
    <citation type="submission" date="2014-11" db="EMBL/GenBank/DDBJ databases">
        <authorList>
            <person name="Amaro Gonzalez C."/>
        </authorList>
    </citation>
    <scope>NUCLEOTIDE SEQUENCE</scope>
</reference>
<sequence length="63" mass="6884">MKRCSLGSVQTLLFIPLHSDILTGGFVVQTCELLLALPILQPPTLHHTAFSHTILKFKALVSS</sequence>
<organism evidence="1">
    <name type="scientific">Anguilla anguilla</name>
    <name type="common">European freshwater eel</name>
    <name type="synonym">Muraena anguilla</name>
    <dbReference type="NCBI Taxonomy" id="7936"/>
    <lineage>
        <taxon>Eukaryota</taxon>
        <taxon>Metazoa</taxon>
        <taxon>Chordata</taxon>
        <taxon>Craniata</taxon>
        <taxon>Vertebrata</taxon>
        <taxon>Euteleostomi</taxon>
        <taxon>Actinopterygii</taxon>
        <taxon>Neopterygii</taxon>
        <taxon>Teleostei</taxon>
        <taxon>Anguilliformes</taxon>
        <taxon>Anguillidae</taxon>
        <taxon>Anguilla</taxon>
    </lineage>
</organism>
<proteinExistence type="predicted"/>
<protein>
    <submittedName>
        <fullName evidence="1">Uncharacterized protein</fullName>
    </submittedName>
</protein>
<dbReference type="AlphaFoldDB" id="A0A0E9PYC0"/>
<name>A0A0E9PYC0_ANGAN</name>
<reference evidence="1" key="2">
    <citation type="journal article" date="2015" name="Fish Shellfish Immunol.">
        <title>Early steps in the European eel (Anguilla anguilla)-Vibrio vulnificus interaction in the gills: Role of the RtxA13 toxin.</title>
        <authorList>
            <person name="Callol A."/>
            <person name="Pajuelo D."/>
            <person name="Ebbesson L."/>
            <person name="Teles M."/>
            <person name="MacKenzie S."/>
            <person name="Amaro C."/>
        </authorList>
    </citation>
    <scope>NUCLEOTIDE SEQUENCE</scope>
</reference>
<dbReference type="EMBL" id="GBXM01099088">
    <property type="protein sequence ID" value="JAH09489.1"/>
    <property type="molecule type" value="Transcribed_RNA"/>
</dbReference>
<evidence type="ECO:0000313" key="1">
    <source>
        <dbReference type="EMBL" id="JAH09489.1"/>
    </source>
</evidence>